<accession>A0A363D5U4</accession>
<keyword evidence="3" id="KW-1185">Reference proteome</keyword>
<dbReference type="Pfam" id="PF13173">
    <property type="entry name" value="AAA_14"/>
    <property type="match status" value="1"/>
</dbReference>
<reference evidence="2 3" key="1">
    <citation type="submission" date="2017-02" db="EMBL/GenBank/DDBJ databases">
        <title>Arcobacter caeni sp. nov, a new Arcobacter species isolated from reclaimed water.</title>
        <authorList>
            <person name="Figueras M.J."/>
            <person name="Perez-Cataluna A."/>
            <person name="Salas-Masso N."/>
        </authorList>
    </citation>
    <scope>NUCLEOTIDE SEQUENCE [LARGE SCALE GENOMIC DNA]</scope>
    <source>
        <strain evidence="2 3">RW17-10</strain>
    </source>
</reference>
<dbReference type="RefSeq" id="WP_108557752.1">
    <property type="nucleotide sequence ID" value="NZ_MUXE01000001.1"/>
</dbReference>
<name>A0A363D5U4_9BACT</name>
<dbReference type="SUPFAM" id="SSF52540">
    <property type="entry name" value="P-loop containing nucleoside triphosphate hydrolases"/>
    <property type="match status" value="1"/>
</dbReference>
<proteinExistence type="predicted"/>
<evidence type="ECO:0000313" key="3">
    <source>
        <dbReference type="Proteomes" id="UP000251135"/>
    </source>
</evidence>
<dbReference type="PANTHER" id="PTHR42990">
    <property type="entry name" value="ATPASE"/>
    <property type="match status" value="1"/>
</dbReference>
<dbReference type="EMBL" id="MUXE01000001">
    <property type="protein sequence ID" value="PUE66643.1"/>
    <property type="molecule type" value="Genomic_DNA"/>
</dbReference>
<dbReference type="AlphaFoldDB" id="A0A363D5U4"/>
<comment type="caution">
    <text evidence="2">The sequence shown here is derived from an EMBL/GenBank/DDBJ whole genome shotgun (WGS) entry which is preliminary data.</text>
</comment>
<dbReference type="Proteomes" id="UP000251135">
    <property type="component" value="Unassembled WGS sequence"/>
</dbReference>
<dbReference type="PANTHER" id="PTHR42990:SF1">
    <property type="entry name" value="AAA+ ATPASE DOMAIN-CONTAINING PROTEIN"/>
    <property type="match status" value="1"/>
</dbReference>
<organism evidence="2 3">
    <name type="scientific">Arcobacter caeni</name>
    <dbReference type="NCBI Taxonomy" id="1912877"/>
    <lineage>
        <taxon>Bacteria</taxon>
        <taxon>Pseudomonadati</taxon>
        <taxon>Campylobacterota</taxon>
        <taxon>Epsilonproteobacteria</taxon>
        <taxon>Campylobacterales</taxon>
        <taxon>Arcobacteraceae</taxon>
        <taxon>Arcobacter</taxon>
    </lineage>
</organism>
<sequence length="413" mass="48136">MLEELFIKSRDFINLSNQEYKRYFINSNKLEHRLSIIIGPRGIGKTTTIAQYIIQNYRENEALYINLDDIQNTSKFTMTQIAEEFVLNGGKLLCFDEIHKYGSWSAELKNIYDRFDKLKIIATGSSALQINKGSHDLSRRAIVYNMVGMSFREFLELHHGYKFNNYTLEEILNNHIEMASNIKKEIEKKDKKIIPLFKDYLKYGYYPYYLSMPNELLFFQTLQQNINVSIESDLLNVYPKLNGTSVKKIKMLLSIIIKSVPFEPNMSELKKAADITDDRTLKEYLSKLDDAGLIKLLMQNSLSMKSIDKAEKIYLANTNLMYTKEPNIGNLRETFFINQLDNYYKNKQILNDDGIYASKIGDFYCEEKYTFEVGGKNKGFEQIKDLPNSFVVSDNIEIGFGNKIPLWIFGFLY</sequence>
<dbReference type="SMART" id="SM00382">
    <property type="entry name" value="AAA"/>
    <property type="match status" value="1"/>
</dbReference>
<protein>
    <submittedName>
        <fullName evidence="2">3-dehydroquinate dehydratase</fullName>
    </submittedName>
</protein>
<feature type="domain" description="AAA+ ATPase" evidence="1">
    <location>
        <begin position="31"/>
        <end position="147"/>
    </location>
</feature>
<dbReference type="OrthoDB" id="9768467at2"/>
<dbReference type="InterPro" id="IPR003593">
    <property type="entry name" value="AAA+_ATPase"/>
</dbReference>
<dbReference type="Gene3D" id="3.40.50.300">
    <property type="entry name" value="P-loop containing nucleotide triphosphate hydrolases"/>
    <property type="match status" value="1"/>
</dbReference>
<evidence type="ECO:0000259" key="1">
    <source>
        <dbReference type="SMART" id="SM00382"/>
    </source>
</evidence>
<gene>
    <name evidence="2" type="ORF">B0174_00905</name>
</gene>
<dbReference type="InterPro" id="IPR027417">
    <property type="entry name" value="P-loop_NTPase"/>
</dbReference>
<dbReference type="InterPro" id="IPR041682">
    <property type="entry name" value="AAA_14"/>
</dbReference>
<evidence type="ECO:0000313" key="2">
    <source>
        <dbReference type="EMBL" id="PUE66643.1"/>
    </source>
</evidence>